<dbReference type="NCBIfam" id="NF047637">
    <property type="entry name" value="lipo_CC0125"/>
    <property type="match status" value="1"/>
</dbReference>
<proteinExistence type="predicted"/>
<dbReference type="InParanoid" id="A0A146G8M2"/>
<evidence type="ECO:0000313" key="3">
    <source>
        <dbReference type="Proteomes" id="UP000076023"/>
    </source>
</evidence>
<evidence type="ECO:0000313" key="2">
    <source>
        <dbReference type="EMBL" id="GAT34045.1"/>
    </source>
</evidence>
<dbReference type="PROSITE" id="PS51257">
    <property type="entry name" value="PROKAR_LIPOPROTEIN"/>
    <property type="match status" value="1"/>
</dbReference>
<keyword evidence="3" id="KW-1185">Reference proteome</keyword>
<dbReference type="AlphaFoldDB" id="A0A146G8M2"/>
<sequence length="164" mass="17993">MKTRLLSALLAAIAFAGCSTPLYYGPKRDIGGWEVDRLAADSFRVNFRASSYAADKIVDDYALLKAADTAQEYGFRYFSVVNKQDIGRTTEVDQWANSYATGTYGPTGGMTSSTQSYNQTASVYRPGSSLKIICFKNPPANHPGTVYDAKEVSERLRARYQIAG</sequence>
<keyword evidence="1" id="KW-0732">Signal</keyword>
<gene>
    <name evidence="2" type="ORF">TSACC_22468</name>
</gene>
<feature type="chain" id="PRO_5007524550" description="Lipoprotein" evidence="1">
    <location>
        <begin position="25"/>
        <end position="164"/>
    </location>
</feature>
<feature type="signal peptide" evidence="1">
    <location>
        <begin position="1"/>
        <end position="24"/>
    </location>
</feature>
<reference evidence="3" key="1">
    <citation type="journal article" date="2017" name="Genome Announc.">
        <title>Draft Genome Sequence of Terrimicrobium sacchariphilum NM-5T, a Facultative Anaerobic Soil Bacterium of the Class Spartobacteria.</title>
        <authorList>
            <person name="Qiu Y.L."/>
            <person name="Tourlousse D.M."/>
            <person name="Matsuura N."/>
            <person name="Ohashi A."/>
            <person name="Sekiguchi Y."/>
        </authorList>
    </citation>
    <scope>NUCLEOTIDE SEQUENCE [LARGE SCALE GENOMIC DNA]</scope>
    <source>
        <strain evidence="3">NM-5</strain>
    </source>
</reference>
<dbReference type="EMBL" id="BDCO01000002">
    <property type="protein sequence ID" value="GAT34045.1"/>
    <property type="molecule type" value="Genomic_DNA"/>
</dbReference>
<dbReference type="OrthoDB" id="3078783at2"/>
<name>A0A146G8M2_TERSA</name>
<dbReference type="Proteomes" id="UP000076023">
    <property type="component" value="Unassembled WGS sequence"/>
</dbReference>
<protein>
    <recommendedName>
        <fullName evidence="4">Lipoprotein</fullName>
    </recommendedName>
</protein>
<organism evidence="2 3">
    <name type="scientific">Terrimicrobium sacchariphilum</name>
    <dbReference type="NCBI Taxonomy" id="690879"/>
    <lineage>
        <taxon>Bacteria</taxon>
        <taxon>Pseudomonadati</taxon>
        <taxon>Verrucomicrobiota</taxon>
        <taxon>Terrimicrobiia</taxon>
        <taxon>Terrimicrobiales</taxon>
        <taxon>Terrimicrobiaceae</taxon>
        <taxon>Terrimicrobium</taxon>
    </lineage>
</organism>
<dbReference type="RefSeq" id="WP_075079716.1">
    <property type="nucleotide sequence ID" value="NZ_BDCO01000002.1"/>
</dbReference>
<comment type="caution">
    <text evidence="2">The sequence shown here is derived from an EMBL/GenBank/DDBJ whole genome shotgun (WGS) entry which is preliminary data.</text>
</comment>
<accession>A0A146G8M2</accession>
<evidence type="ECO:0008006" key="4">
    <source>
        <dbReference type="Google" id="ProtNLM"/>
    </source>
</evidence>
<evidence type="ECO:0000256" key="1">
    <source>
        <dbReference type="SAM" id="SignalP"/>
    </source>
</evidence>